<evidence type="ECO:0000259" key="4">
    <source>
        <dbReference type="Pfam" id="PF08263"/>
    </source>
</evidence>
<evidence type="ECO:0000256" key="2">
    <source>
        <dbReference type="ARBA" id="ARBA00022729"/>
    </source>
</evidence>
<sequence length="145" mass="16135">MPMPRQFLNAAPDFSYLHHRYYFLLFLLTILSRTPLLAADSEVLVLFSWLRSSFSSSSSSPPSAFSTWNPQDSDPCKWSYITCSSDGFVRGIDIQSVQLAVPFPSNLSSLKFLEKLTISGANLTGTIPLDIGDCVSLNDRCVLFQ</sequence>
<dbReference type="EMBL" id="JACGWJ010000002">
    <property type="protein sequence ID" value="KAL0437297.1"/>
    <property type="molecule type" value="Genomic_DNA"/>
</dbReference>
<keyword evidence="1" id="KW-0433">Leucine-rich repeat</keyword>
<organism evidence="5">
    <name type="scientific">Sesamum radiatum</name>
    <name type="common">Black benniseed</name>
    <dbReference type="NCBI Taxonomy" id="300843"/>
    <lineage>
        <taxon>Eukaryota</taxon>
        <taxon>Viridiplantae</taxon>
        <taxon>Streptophyta</taxon>
        <taxon>Embryophyta</taxon>
        <taxon>Tracheophyta</taxon>
        <taxon>Spermatophyta</taxon>
        <taxon>Magnoliopsida</taxon>
        <taxon>eudicotyledons</taxon>
        <taxon>Gunneridae</taxon>
        <taxon>Pentapetalae</taxon>
        <taxon>asterids</taxon>
        <taxon>lamiids</taxon>
        <taxon>Lamiales</taxon>
        <taxon>Pedaliaceae</taxon>
        <taxon>Sesamum</taxon>
    </lineage>
</organism>
<keyword evidence="5" id="KW-0808">Transferase</keyword>
<evidence type="ECO:0000256" key="1">
    <source>
        <dbReference type="ARBA" id="ARBA00022614"/>
    </source>
</evidence>
<gene>
    <name evidence="5" type="ORF">Sradi_0437600</name>
</gene>
<protein>
    <submittedName>
        <fullName evidence="5">LRR receptor-like serine/threonine-protein kinase RCH1</fullName>
    </submittedName>
</protein>
<name>A0AAW2WAM2_SESRA</name>
<accession>A0AAW2WAM2</accession>
<dbReference type="PANTHER" id="PTHR47988">
    <property type="entry name" value="SOMATIC EMBRYOGENESIS RECEPTOR KINASE 1"/>
    <property type="match status" value="1"/>
</dbReference>
<dbReference type="GO" id="GO:0016301">
    <property type="term" value="F:kinase activity"/>
    <property type="evidence" value="ECO:0007669"/>
    <property type="project" value="UniProtKB-KW"/>
</dbReference>
<reference evidence="5" key="1">
    <citation type="submission" date="2020-06" db="EMBL/GenBank/DDBJ databases">
        <authorList>
            <person name="Li T."/>
            <person name="Hu X."/>
            <person name="Zhang T."/>
            <person name="Song X."/>
            <person name="Zhang H."/>
            <person name="Dai N."/>
            <person name="Sheng W."/>
            <person name="Hou X."/>
            <person name="Wei L."/>
        </authorList>
    </citation>
    <scope>NUCLEOTIDE SEQUENCE</scope>
    <source>
        <strain evidence="5">G02</strain>
        <tissue evidence="5">Leaf</tissue>
    </source>
</reference>
<dbReference type="Gene3D" id="3.80.10.10">
    <property type="entry name" value="Ribonuclease Inhibitor"/>
    <property type="match status" value="1"/>
</dbReference>
<feature type="domain" description="Leucine-rich repeat-containing N-terminal plant-type" evidence="4">
    <location>
        <begin position="53"/>
        <end position="84"/>
    </location>
</feature>
<proteinExistence type="predicted"/>
<evidence type="ECO:0000256" key="3">
    <source>
        <dbReference type="ARBA" id="ARBA00022737"/>
    </source>
</evidence>
<reference evidence="5" key="2">
    <citation type="journal article" date="2024" name="Plant">
        <title>Genomic evolution and insights into agronomic trait innovations of Sesamum species.</title>
        <authorList>
            <person name="Miao H."/>
            <person name="Wang L."/>
            <person name="Qu L."/>
            <person name="Liu H."/>
            <person name="Sun Y."/>
            <person name="Le M."/>
            <person name="Wang Q."/>
            <person name="Wei S."/>
            <person name="Zheng Y."/>
            <person name="Lin W."/>
            <person name="Duan Y."/>
            <person name="Cao H."/>
            <person name="Xiong S."/>
            <person name="Wang X."/>
            <person name="Wei L."/>
            <person name="Li C."/>
            <person name="Ma Q."/>
            <person name="Ju M."/>
            <person name="Zhao R."/>
            <person name="Li G."/>
            <person name="Mu C."/>
            <person name="Tian Q."/>
            <person name="Mei H."/>
            <person name="Zhang T."/>
            <person name="Gao T."/>
            <person name="Zhang H."/>
        </authorList>
    </citation>
    <scope>NUCLEOTIDE SEQUENCE</scope>
    <source>
        <strain evidence="5">G02</strain>
    </source>
</reference>
<dbReference type="AlphaFoldDB" id="A0AAW2WAM2"/>
<keyword evidence="5" id="KW-0418">Kinase</keyword>
<keyword evidence="5" id="KW-0675">Receptor</keyword>
<dbReference type="InterPro" id="IPR013210">
    <property type="entry name" value="LRR_N_plant-typ"/>
</dbReference>
<dbReference type="SUPFAM" id="SSF52058">
    <property type="entry name" value="L domain-like"/>
    <property type="match status" value="1"/>
</dbReference>
<dbReference type="Pfam" id="PF08263">
    <property type="entry name" value="LRRNT_2"/>
    <property type="match status" value="1"/>
</dbReference>
<evidence type="ECO:0000313" key="5">
    <source>
        <dbReference type="EMBL" id="KAL0437297.1"/>
    </source>
</evidence>
<comment type="caution">
    <text evidence="5">The sequence shown here is derived from an EMBL/GenBank/DDBJ whole genome shotgun (WGS) entry which is preliminary data.</text>
</comment>
<keyword evidence="3" id="KW-0677">Repeat</keyword>
<dbReference type="InterPro" id="IPR032675">
    <property type="entry name" value="LRR_dom_sf"/>
</dbReference>
<keyword evidence="2" id="KW-0732">Signal</keyword>